<protein>
    <submittedName>
        <fullName evidence="2">Uncharacterized protein</fullName>
    </submittedName>
</protein>
<sequence>MCSRKLGRTREAVKIDERFNEGVPSPQYVQYPREPAGGAVGAAGLR</sequence>
<accession>A0A0E9VPA5</accession>
<feature type="region of interest" description="Disordered" evidence="1">
    <location>
        <begin position="23"/>
        <end position="46"/>
    </location>
</feature>
<dbReference type="AlphaFoldDB" id="A0A0E9VPA5"/>
<proteinExistence type="predicted"/>
<reference evidence="2" key="2">
    <citation type="journal article" date="2015" name="Fish Shellfish Immunol.">
        <title>Early steps in the European eel (Anguilla anguilla)-Vibrio vulnificus interaction in the gills: Role of the RtxA13 toxin.</title>
        <authorList>
            <person name="Callol A."/>
            <person name="Pajuelo D."/>
            <person name="Ebbesson L."/>
            <person name="Teles M."/>
            <person name="MacKenzie S."/>
            <person name="Amaro C."/>
        </authorList>
    </citation>
    <scope>NUCLEOTIDE SEQUENCE</scope>
</reference>
<evidence type="ECO:0000256" key="1">
    <source>
        <dbReference type="SAM" id="MobiDB-lite"/>
    </source>
</evidence>
<organism evidence="2">
    <name type="scientific">Anguilla anguilla</name>
    <name type="common">European freshwater eel</name>
    <name type="synonym">Muraena anguilla</name>
    <dbReference type="NCBI Taxonomy" id="7936"/>
    <lineage>
        <taxon>Eukaryota</taxon>
        <taxon>Metazoa</taxon>
        <taxon>Chordata</taxon>
        <taxon>Craniata</taxon>
        <taxon>Vertebrata</taxon>
        <taxon>Euteleostomi</taxon>
        <taxon>Actinopterygii</taxon>
        <taxon>Neopterygii</taxon>
        <taxon>Teleostei</taxon>
        <taxon>Anguilliformes</taxon>
        <taxon>Anguillidae</taxon>
        <taxon>Anguilla</taxon>
    </lineage>
</organism>
<evidence type="ECO:0000313" key="2">
    <source>
        <dbReference type="EMBL" id="JAH79215.1"/>
    </source>
</evidence>
<reference evidence="2" key="1">
    <citation type="submission" date="2014-11" db="EMBL/GenBank/DDBJ databases">
        <authorList>
            <person name="Amaro Gonzalez C."/>
        </authorList>
    </citation>
    <scope>NUCLEOTIDE SEQUENCE</scope>
</reference>
<name>A0A0E9VPA5_ANGAN</name>
<dbReference type="EMBL" id="GBXM01029362">
    <property type="protein sequence ID" value="JAH79215.1"/>
    <property type="molecule type" value="Transcribed_RNA"/>
</dbReference>